<sequence>MDEQNLKTQVRRLSSKWPNSAFAIFDFDSAEIKLQRQKYPYLDSQNQIVFKMETSLAPAQSFYLKVTFLIINKDPTKNVEKTNIVKFFEKQKIVNFSFDFPADEIDEDHGWLINGEFNIDASFCLDDSKHSDDDSNSDSDSNESSSSDGDDSESFETHWLVENYTKKVGLFKSNTYDIGPNKIHFETIRCEPDQADKTQFTIDVVIDEISVKDKIKVSVTLMNQNQNNLKFEKIAEVAQKGDKITASFHNFMQSQLTQQKGFIKDGQLMVIVRLSDADENNNNRIKLTNYNNRYSNNISYGINNNYNYNYNINSYKDMSKENTGYVGLLNQGATCYMNSMLQSLYHTPAFRKLIYQIPTKVDENEKTNIILNLQRLFGQMQFSDKACSTKSLTQSFGWNSRRTATQHDTQEFARVLIDNIKEKIKNDDNLKDGINNLLQIQVQKYIRCKNVNFQRLTTENLLDLMMTVKGCPTLEDSFKKYLEKDELVGDNQYDTDDPEFKKQDAEMGSEFLSFPPVLHLHLGRFEYDYDYFRNIKINDRFEFPKVIDLDPYLAKDADRSKPNIYDLHGVLVHSGNVSFGHYFAYLRTSTDPQWYKFDDSHVTKVTEEQAIDNNYGGQKSRSFSAYFLVYVRRCDAPKIFEPISDDLVPQHVRDYIEHPQATTTLSSNIGTKSSTENSKLESKQVSSQNQLTNKSVAVESKAETNEKKKEIDIDEIDVNGIKLKTLPHFQMENEANDENKDDTDEPATQSELMPLVLFDYYNQNDPVAVLKANSKATPQELIKFISKSLNLNYNPDNDTILFYNKDFTADYSQQNSIILQLSSTVKSMISKSYNDNLSYLFYRYLPGTKEEDISQKLLLGAKLSIDGYSYVKRVDVIVPKTAKGFEIVDAILEKIDLNEFNIDKDSLLDNGNTGKYKNIRLMSLRGSKIVKIMSLSATAGAYYKEYRLDIIPENQRNLSDDEMVILLSTSLVKSNHTPLVYGIPFFMKLKKDSTVEQLKLILKDKLQIDEKEFPRLKLFTGGDYITLSPKNEITNDKVLGKLDLKNGIYIVKNMNCIANSKTRRTEEALKIYN</sequence>
<gene>
    <name evidence="10" type="ORF">M9Y10_041006</name>
</gene>
<evidence type="ECO:0000256" key="3">
    <source>
        <dbReference type="ARBA" id="ARBA00012759"/>
    </source>
</evidence>
<comment type="similarity">
    <text evidence="2">Belongs to the peptidase C19 family.</text>
</comment>
<keyword evidence="7" id="KW-0788">Thiol protease</keyword>
<dbReference type="InterPro" id="IPR001394">
    <property type="entry name" value="Peptidase_C19_UCH"/>
</dbReference>
<dbReference type="Pfam" id="PF14533">
    <property type="entry name" value="USP7_C2"/>
    <property type="match status" value="1"/>
</dbReference>
<keyword evidence="11" id="KW-1185">Reference proteome</keyword>
<evidence type="ECO:0000313" key="10">
    <source>
        <dbReference type="EMBL" id="KAK8885556.1"/>
    </source>
</evidence>
<keyword evidence="5" id="KW-0833">Ubl conjugation pathway</keyword>
<accession>A0ABR2K3P9</accession>
<feature type="region of interest" description="Disordered" evidence="8">
    <location>
        <begin position="130"/>
        <end position="154"/>
    </location>
</feature>
<feature type="region of interest" description="Disordered" evidence="8">
    <location>
        <begin position="663"/>
        <end position="703"/>
    </location>
</feature>
<dbReference type="PROSITE" id="PS00972">
    <property type="entry name" value="USP_1"/>
    <property type="match status" value="1"/>
</dbReference>
<dbReference type="EMBL" id="JAPFFF010000007">
    <property type="protein sequence ID" value="KAK8885556.1"/>
    <property type="molecule type" value="Genomic_DNA"/>
</dbReference>
<keyword evidence="4" id="KW-0645">Protease</keyword>
<dbReference type="PANTHER" id="PTHR24006:SF644">
    <property type="entry name" value="UBIQUITIN CARBOXYL-TERMINAL HYDROLASE 7"/>
    <property type="match status" value="1"/>
</dbReference>
<evidence type="ECO:0000313" key="11">
    <source>
        <dbReference type="Proteomes" id="UP001470230"/>
    </source>
</evidence>
<dbReference type="PROSITE" id="PS50235">
    <property type="entry name" value="USP_3"/>
    <property type="match status" value="1"/>
</dbReference>
<dbReference type="EC" id="3.4.19.12" evidence="3"/>
<dbReference type="InterPro" id="IPR050164">
    <property type="entry name" value="Peptidase_C19"/>
</dbReference>
<evidence type="ECO:0000256" key="5">
    <source>
        <dbReference type="ARBA" id="ARBA00022786"/>
    </source>
</evidence>
<evidence type="ECO:0000256" key="2">
    <source>
        <dbReference type="ARBA" id="ARBA00009085"/>
    </source>
</evidence>
<dbReference type="PANTHER" id="PTHR24006">
    <property type="entry name" value="UBIQUITIN CARBOXYL-TERMINAL HYDROLASE"/>
    <property type="match status" value="1"/>
</dbReference>
<feature type="domain" description="USP" evidence="9">
    <location>
        <begin position="326"/>
        <end position="633"/>
    </location>
</feature>
<dbReference type="InterPro" id="IPR028889">
    <property type="entry name" value="USP"/>
</dbReference>
<feature type="compositionally biased region" description="Polar residues" evidence="8">
    <location>
        <begin position="663"/>
        <end position="695"/>
    </location>
</feature>
<dbReference type="InterPro" id="IPR029346">
    <property type="entry name" value="USP_C"/>
</dbReference>
<protein>
    <recommendedName>
        <fullName evidence="3">ubiquitinyl hydrolase 1</fullName>
        <ecNumber evidence="3">3.4.19.12</ecNumber>
    </recommendedName>
</protein>
<dbReference type="Pfam" id="PF00443">
    <property type="entry name" value="UCH"/>
    <property type="match status" value="1"/>
</dbReference>
<proteinExistence type="inferred from homology"/>
<evidence type="ECO:0000256" key="4">
    <source>
        <dbReference type="ARBA" id="ARBA00022670"/>
    </source>
</evidence>
<dbReference type="SUPFAM" id="SSF54001">
    <property type="entry name" value="Cysteine proteinases"/>
    <property type="match status" value="1"/>
</dbReference>
<evidence type="ECO:0000256" key="8">
    <source>
        <dbReference type="SAM" id="MobiDB-lite"/>
    </source>
</evidence>
<dbReference type="Gene3D" id="3.90.70.10">
    <property type="entry name" value="Cysteine proteinases"/>
    <property type="match status" value="1"/>
</dbReference>
<evidence type="ECO:0000259" key="9">
    <source>
        <dbReference type="PROSITE" id="PS50235"/>
    </source>
</evidence>
<comment type="caution">
    <text evidence="10">The sequence shown here is derived from an EMBL/GenBank/DDBJ whole genome shotgun (WGS) entry which is preliminary data.</text>
</comment>
<comment type="catalytic activity">
    <reaction evidence="1">
        <text>Thiol-dependent hydrolysis of ester, thioester, amide, peptide and isopeptide bonds formed by the C-terminal Gly of ubiquitin (a 76-residue protein attached to proteins as an intracellular targeting signal).</text>
        <dbReference type="EC" id="3.4.19.12"/>
    </reaction>
</comment>
<dbReference type="PROSITE" id="PS00973">
    <property type="entry name" value="USP_2"/>
    <property type="match status" value="1"/>
</dbReference>
<dbReference type="InterPro" id="IPR038765">
    <property type="entry name" value="Papain-like_cys_pep_sf"/>
</dbReference>
<organism evidence="10 11">
    <name type="scientific">Tritrichomonas musculus</name>
    <dbReference type="NCBI Taxonomy" id="1915356"/>
    <lineage>
        <taxon>Eukaryota</taxon>
        <taxon>Metamonada</taxon>
        <taxon>Parabasalia</taxon>
        <taxon>Tritrichomonadida</taxon>
        <taxon>Tritrichomonadidae</taxon>
        <taxon>Tritrichomonas</taxon>
    </lineage>
</organism>
<dbReference type="Proteomes" id="UP001470230">
    <property type="component" value="Unassembled WGS sequence"/>
</dbReference>
<evidence type="ECO:0000256" key="1">
    <source>
        <dbReference type="ARBA" id="ARBA00000707"/>
    </source>
</evidence>
<keyword evidence="6" id="KW-0378">Hydrolase</keyword>
<dbReference type="InterPro" id="IPR018200">
    <property type="entry name" value="USP_CS"/>
</dbReference>
<evidence type="ECO:0000256" key="6">
    <source>
        <dbReference type="ARBA" id="ARBA00022801"/>
    </source>
</evidence>
<dbReference type="SUPFAM" id="SSF49599">
    <property type="entry name" value="TRAF domain-like"/>
    <property type="match status" value="1"/>
</dbReference>
<name>A0ABR2K3P9_9EUKA</name>
<evidence type="ECO:0000256" key="7">
    <source>
        <dbReference type="ARBA" id="ARBA00022807"/>
    </source>
</evidence>
<reference evidence="10 11" key="1">
    <citation type="submission" date="2024-04" db="EMBL/GenBank/DDBJ databases">
        <title>Tritrichomonas musculus Genome.</title>
        <authorList>
            <person name="Alves-Ferreira E."/>
            <person name="Grigg M."/>
            <person name="Lorenzi H."/>
            <person name="Galac M."/>
        </authorList>
    </citation>
    <scope>NUCLEOTIDE SEQUENCE [LARGE SCALE GENOMIC DNA]</scope>
    <source>
        <strain evidence="10 11">EAF2021</strain>
    </source>
</reference>